<organism evidence="1 2">
    <name type="scientific">Datura stramonium</name>
    <name type="common">Jimsonweed</name>
    <name type="synonym">Common thornapple</name>
    <dbReference type="NCBI Taxonomy" id="4076"/>
    <lineage>
        <taxon>Eukaryota</taxon>
        <taxon>Viridiplantae</taxon>
        <taxon>Streptophyta</taxon>
        <taxon>Embryophyta</taxon>
        <taxon>Tracheophyta</taxon>
        <taxon>Spermatophyta</taxon>
        <taxon>Magnoliopsida</taxon>
        <taxon>eudicotyledons</taxon>
        <taxon>Gunneridae</taxon>
        <taxon>Pentapetalae</taxon>
        <taxon>asterids</taxon>
        <taxon>lamiids</taxon>
        <taxon>Solanales</taxon>
        <taxon>Solanaceae</taxon>
        <taxon>Solanoideae</taxon>
        <taxon>Datureae</taxon>
        <taxon>Datura</taxon>
    </lineage>
</organism>
<accession>A0ABS8VAS3</accession>
<feature type="non-terminal residue" evidence="1">
    <location>
        <position position="65"/>
    </location>
</feature>
<protein>
    <submittedName>
        <fullName evidence="1">Uncharacterized protein</fullName>
    </submittedName>
</protein>
<gene>
    <name evidence="1" type="ORF">HAX54_031970</name>
</gene>
<evidence type="ECO:0000313" key="1">
    <source>
        <dbReference type="EMBL" id="MCD9644012.1"/>
    </source>
</evidence>
<sequence>MIELGIPSEIKSLLHQADNHMTEPSHKSEHWKLPKPEFMLESPLFQKDKLDHLIERLQNWVTDTL</sequence>
<proteinExistence type="predicted"/>
<evidence type="ECO:0000313" key="2">
    <source>
        <dbReference type="Proteomes" id="UP000823775"/>
    </source>
</evidence>
<name>A0ABS8VAS3_DATST</name>
<comment type="caution">
    <text evidence="1">The sequence shown here is derived from an EMBL/GenBank/DDBJ whole genome shotgun (WGS) entry which is preliminary data.</text>
</comment>
<keyword evidence="2" id="KW-1185">Reference proteome</keyword>
<dbReference type="EMBL" id="JACEIK010004058">
    <property type="protein sequence ID" value="MCD9644012.1"/>
    <property type="molecule type" value="Genomic_DNA"/>
</dbReference>
<dbReference type="Proteomes" id="UP000823775">
    <property type="component" value="Unassembled WGS sequence"/>
</dbReference>
<reference evidence="1 2" key="1">
    <citation type="journal article" date="2021" name="BMC Genomics">
        <title>Datura genome reveals duplications of psychoactive alkaloid biosynthetic genes and high mutation rate following tissue culture.</title>
        <authorList>
            <person name="Rajewski A."/>
            <person name="Carter-House D."/>
            <person name="Stajich J."/>
            <person name="Litt A."/>
        </authorList>
    </citation>
    <scope>NUCLEOTIDE SEQUENCE [LARGE SCALE GENOMIC DNA]</scope>
    <source>
        <strain evidence="1">AR-01</strain>
    </source>
</reference>